<name>A0AB74ELN6_NEIGO</name>
<dbReference type="AlphaFoldDB" id="A0AB74ELN6"/>
<dbReference type="EMBL" id="FMTB01000001">
    <property type="protein sequence ID" value="SCW07126.1"/>
    <property type="molecule type" value="Genomic_DNA"/>
</dbReference>
<protein>
    <submittedName>
        <fullName evidence="1">Uncharacterized protein</fullName>
    </submittedName>
</protein>
<proteinExistence type="predicted"/>
<organism evidence="1 2">
    <name type="scientific">Neisseria gonorrhoeae</name>
    <dbReference type="NCBI Taxonomy" id="485"/>
    <lineage>
        <taxon>Bacteria</taxon>
        <taxon>Pseudomonadati</taxon>
        <taxon>Pseudomonadota</taxon>
        <taxon>Betaproteobacteria</taxon>
        <taxon>Neisseriales</taxon>
        <taxon>Neisseriaceae</taxon>
        <taxon>Neisseria</taxon>
    </lineage>
</organism>
<accession>A0AB74ELN6</accession>
<evidence type="ECO:0000313" key="2">
    <source>
        <dbReference type="Proteomes" id="UP000182484"/>
    </source>
</evidence>
<evidence type="ECO:0000313" key="1">
    <source>
        <dbReference type="EMBL" id="SCW07126.1"/>
    </source>
</evidence>
<comment type="caution">
    <text evidence="1">The sequence shown here is derived from an EMBL/GenBank/DDBJ whole genome shotgun (WGS) entry which is preliminary data.</text>
</comment>
<sequence length="85" mass="9379">MADALRGGLTLPATGCVVSDFAGWILLPGISALAGRYRREGIGICGAPFKPGRYFPIFREFVGFNKLKDIFCISDRMLILKRDKL</sequence>
<dbReference type="Proteomes" id="UP000182484">
    <property type="component" value="Unassembled WGS sequence"/>
</dbReference>
<reference evidence="1 2" key="1">
    <citation type="submission" date="2016-09" db="EMBL/GenBank/DDBJ databases">
        <authorList>
            <person name="Kumanski S."/>
            <person name="Beatrice B."/>
        </authorList>
    </citation>
    <scope>NUCLEOTIDE SEQUENCE [LARGE SCALE GENOMIC DNA]</scope>
    <source>
        <strain evidence="1">Mankind</strain>
    </source>
</reference>
<gene>
    <name evidence="1" type="ORF">ESCNG_10065</name>
</gene>